<evidence type="ECO:0000256" key="6">
    <source>
        <dbReference type="SAM" id="Phobius"/>
    </source>
</evidence>
<dbReference type="GO" id="GO:0016020">
    <property type="term" value="C:membrane"/>
    <property type="evidence" value="ECO:0007669"/>
    <property type="project" value="UniProtKB-SubCell"/>
</dbReference>
<keyword evidence="4 6" id="KW-1133">Transmembrane helix</keyword>
<evidence type="ECO:0000256" key="5">
    <source>
        <dbReference type="ARBA" id="ARBA00023136"/>
    </source>
</evidence>
<feature type="domain" description="Major facilitator superfamily (MFS) profile" evidence="7">
    <location>
        <begin position="1"/>
        <end position="119"/>
    </location>
</feature>
<proteinExistence type="predicted"/>
<comment type="subcellular location">
    <subcellularLocation>
        <location evidence="1">Membrane</location>
        <topology evidence="1">Multi-pass membrane protein</topology>
    </subcellularLocation>
</comment>
<name>A0A6A2WUJ0_HIBSY</name>
<dbReference type="AlphaFoldDB" id="A0A6A2WUJ0"/>
<dbReference type="PROSITE" id="PS50850">
    <property type="entry name" value="MFS"/>
    <property type="match status" value="1"/>
</dbReference>
<dbReference type="SUPFAM" id="SSF103473">
    <property type="entry name" value="MFS general substrate transporter"/>
    <property type="match status" value="1"/>
</dbReference>
<organism evidence="8 9">
    <name type="scientific">Hibiscus syriacus</name>
    <name type="common">Rose of Sharon</name>
    <dbReference type="NCBI Taxonomy" id="106335"/>
    <lineage>
        <taxon>Eukaryota</taxon>
        <taxon>Viridiplantae</taxon>
        <taxon>Streptophyta</taxon>
        <taxon>Embryophyta</taxon>
        <taxon>Tracheophyta</taxon>
        <taxon>Spermatophyta</taxon>
        <taxon>Magnoliopsida</taxon>
        <taxon>eudicotyledons</taxon>
        <taxon>Gunneridae</taxon>
        <taxon>Pentapetalae</taxon>
        <taxon>rosids</taxon>
        <taxon>malvids</taxon>
        <taxon>Malvales</taxon>
        <taxon>Malvaceae</taxon>
        <taxon>Malvoideae</taxon>
        <taxon>Hibiscus</taxon>
    </lineage>
</organism>
<dbReference type="EMBL" id="VEPZ02001627">
    <property type="protein sequence ID" value="KAE8665152.1"/>
    <property type="molecule type" value="Genomic_DNA"/>
</dbReference>
<dbReference type="Proteomes" id="UP000436088">
    <property type="component" value="Unassembled WGS sequence"/>
</dbReference>
<dbReference type="PROSITE" id="PS00217">
    <property type="entry name" value="SUGAR_TRANSPORT_2"/>
    <property type="match status" value="1"/>
</dbReference>
<evidence type="ECO:0000256" key="4">
    <source>
        <dbReference type="ARBA" id="ARBA00022989"/>
    </source>
</evidence>
<evidence type="ECO:0000256" key="1">
    <source>
        <dbReference type="ARBA" id="ARBA00004141"/>
    </source>
</evidence>
<dbReference type="InterPro" id="IPR020846">
    <property type="entry name" value="MFS_dom"/>
</dbReference>
<dbReference type="InterPro" id="IPR005828">
    <property type="entry name" value="MFS_sugar_transport-like"/>
</dbReference>
<comment type="caution">
    <text evidence="8">The sequence shown here is derived from an EMBL/GenBank/DDBJ whole genome shotgun (WGS) entry which is preliminary data.</text>
</comment>
<dbReference type="PANTHER" id="PTHR23503:SF103">
    <property type="entry name" value="PLASTIDIC GLUCOSE TRANSPORTER 1-RELATED"/>
    <property type="match status" value="1"/>
</dbReference>
<keyword evidence="9" id="KW-1185">Reference proteome</keyword>
<protein>
    <recommendedName>
        <fullName evidence="7">Major facilitator superfamily (MFS) profile domain-containing protein</fullName>
    </recommendedName>
</protein>
<dbReference type="GO" id="GO:0015149">
    <property type="term" value="F:hexose transmembrane transporter activity"/>
    <property type="evidence" value="ECO:0007669"/>
    <property type="project" value="TreeGrafter"/>
</dbReference>
<evidence type="ECO:0000313" key="8">
    <source>
        <dbReference type="EMBL" id="KAE8665152.1"/>
    </source>
</evidence>
<evidence type="ECO:0000313" key="9">
    <source>
        <dbReference type="Proteomes" id="UP000436088"/>
    </source>
</evidence>
<dbReference type="InterPro" id="IPR005829">
    <property type="entry name" value="Sugar_transporter_CS"/>
</dbReference>
<accession>A0A6A2WUJ0</accession>
<keyword evidence="3 6" id="KW-0812">Transmembrane</keyword>
<dbReference type="Gene3D" id="1.20.1250.20">
    <property type="entry name" value="MFS general substrate transporter like domains"/>
    <property type="match status" value="1"/>
</dbReference>
<evidence type="ECO:0000256" key="2">
    <source>
        <dbReference type="ARBA" id="ARBA00022448"/>
    </source>
</evidence>
<evidence type="ECO:0000256" key="3">
    <source>
        <dbReference type="ARBA" id="ARBA00022692"/>
    </source>
</evidence>
<gene>
    <name evidence="8" type="ORF">F3Y22_tig00112663pilonHSYRG00003</name>
</gene>
<dbReference type="InterPro" id="IPR036259">
    <property type="entry name" value="MFS_trans_sf"/>
</dbReference>
<dbReference type="InterPro" id="IPR045263">
    <property type="entry name" value="GLUT"/>
</dbReference>
<dbReference type="Pfam" id="PF00083">
    <property type="entry name" value="Sugar_tr"/>
    <property type="match status" value="1"/>
</dbReference>
<keyword evidence="2" id="KW-0813">Transport</keyword>
<feature type="transmembrane region" description="Helical" evidence="6">
    <location>
        <begin position="35"/>
        <end position="56"/>
    </location>
</feature>
<sequence>MVDKLGCRRTFQIDTKPLILGAIVSAQAHSLNEILLGRFIVGLGIGVNTVLVPIYISEVAPTKYRGSLGTVSNWHLPWDYSITVLEYRQNMICIGENLLPFLRATMVVDNGNMFFLLSN</sequence>
<keyword evidence="5 6" id="KW-0472">Membrane</keyword>
<evidence type="ECO:0000259" key="7">
    <source>
        <dbReference type="PROSITE" id="PS50850"/>
    </source>
</evidence>
<reference evidence="8" key="1">
    <citation type="submission" date="2019-09" db="EMBL/GenBank/DDBJ databases">
        <title>Draft genome information of white flower Hibiscus syriacus.</title>
        <authorList>
            <person name="Kim Y.-M."/>
        </authorList>
    </citation>
    <scope>NUCLEOTIDE SEQUENCE [LARGE SCALE GENOMIC DNA]</scope>
    <source>
        <strain evidence="8">YM2019G1</strain>
    </source>
</reference>
<dbReference type="PANTHER" id="PTHR23503">
    <property type="entry name" value="SOLUTE CARRIER FAMILY 2"/>
    <property type="match status" value="1"/>
</dbReference>